<reference evidence="1" key="2">
    <citation type="journal article" date="2015" name="Fish Shellfish Immunol.">
        <title>Early steps in the European eel (Anguilla anguilla)-Vibrio vulnificus interaction in the gills: Role of the RtxA13 toxin.</title>
        <authorList>
            <person name="Callol A."/>
            <person name="Pajuelo D."/>
            <person name="Ebbesson L."/>
            <person name="Teles M."/>
            <person name="MacKenzie S."/>
            <person name="Amaro C."/>
        </authorList>
    </citation>
    <scope>NUCLEOTIDE SEQUENCE</scope>
</reference>
<sequence length="25" mass="2866">MLSMTFLAENILVRLQASVCTRQIK</sequence>
<dbReference type="AlphaFoldDB" id="A0A0E9SU47"/>
<dbReference type="EMBL" id="GBXM01064387">
    <property type="protein sequence ID" value="JAH44190.1"/>
    <property type="molecule type" value="Transcribed_RNA"/>
</dbReference>
<evidence type="ECO:0000313" key="1">
    <source>
        <dbReference type="EMBL" id="JAH44190.1"/>
    </source>
</evidence>
<proteinExistence type="predicted"/>
<accession>A0A0E9SU47</accession>
<name>A0A0E9SU47_ANGAN</name>
<protein>
    <submittedName>
        <fullName evidence="1">Uncharacterized protein</fullName>
    </submittedName>
</protein>
<reference evidence="1" key="1">
    <citation type="submission" date="2014-11" db="EMBL/GenBank/DDBJ databases">
        <authorList>
            <person name="Amaro Gonzalez C."/>
        </authorList>
    </citation>
    <scope>NUCLEOTIDE SEQUENCE</scope>
</reference>
<organism evidence="1">
    <name type="scientific">Anguilla anguilla</name>
    <name type="common">European freshwater eel</name>
    <name type="synonym">Muraena anguilla</name>
    <dbReference type="NCBI Taxonomy" id="7936"/>
    <lineage>
        <taxon>Eukaryota</taxon>
        <taxon>Metazoa</taxon>
        <taxon>Chordata</taxon>
        <taxon>Craniata</taxon>
        <taxon>Vertebrata</taxon>
        <taxon>Euteleostomi</taxon>
        <taxon>Actinopterygii</taxon>
        <taxon>Neopterygii</taxon>
        <taxon>Teleostei</taxon>
        <taxon>Anguilliformes</taxon>
        <taxon>Anguillidae</taxon>
        <taxon>Anguilla</taxon>
    </lineage>
</organism>